<evidence type="ECO:0000313" key="8">
    <source>
        <dbReference type="Proteomes" id="UP000566819"/>
    </source>
</evidence>
<feature type="compositionally biased region" description="Low complexity" evidence="4">
    <location>
        <begin position="532"/>
        <end position="543"/>
    </location>
</feature>
<feature type="signal peptide" evidence="6">
    <location>
        <begin position="1"/>
        <end position="19"/>
    </location>
</feature>
<dbReference type="Proteomes" id="UP000566819">
    <property type="component" value="Unassembled WGS sequence"/>
</dbReference>
<feature type="chain" id="PRO_5034227125" description="Transaldolase" evidence="6">
    <location>
        <begin position="20"/>
        <end position="1551"/>
    </location>
</feature>
<evidence type="ECO:0000256" key="1">
    <source>
        <dbReference type="ARBA" id="ARBA00007673"/>
    </source>
</evidence>
<keyword evidence="5" id="KW-0472">Membrane</keyword>
<dbReference type="EMBL" id="JAAMPI010000340">
    <property type="protein sequence ID" value="KAF4632516.1"/>
    <property type="molecule type" value="Genomic_DNA"/>
</dbReference>
<keyword evidence="3" id="KW-0704">Schiff base</keyword>
<feature type="compositionally biased region" description="Basic and acidic residues" evidence="4">
    <location>
        <begin position="639"/>
        <end position="648"/>
    </location>
</feature>
<dbReference type="InterPro" id="IPR013785">
    <property type="entry name" value="Aldolase_TIM"/>
</dbReference>
<keyword evidence="2" id="KW-0413">Isomerase</keyword>
<evidence type="ECO:0000256" key="5">
    <source>
        <dbReference type="SAM" id="Phobius"/>
    </source>
</evidence>
<dbReference type="GO" id="GO:0005975">
    <property type="term" value="P:carbohydrate metabolic process"/>
    <property type="evidence" value="ECO:0007669"/>
    <property type="project" value="InterPro"/>
</dbReference>
<evidence type="ECO:0000256" key="3">
    <source>
        <dbReference type="ARBA" id="ARBA00023270"/>
    </source>
</evidence>
<keyword evidence="8" id="KW-1185">Reference proteome</keyword>
<dbReference type="InterPro" id="IPR007400">
    <property type="entry name" value="PrpF-like"/>
</dbReference>
<dbReference type="Pfam" id="PF04303">
    <property type="entry name" value="PrpF"/>
    <property type="match status" value="1"/>
</dbReference>
<dbReference type="PANTHER" id="PTHR43709">
    <property type="entry name" value="ACONITATE ISOMERASE-RELATED"/>
    <property type="match status" value="1"/>
</dbReference>
<name>A0A8H4W3U1_9HELO</name>
<protein>
    <recommendedName>
        <fullName evidence="9">Transaldolase</fullName>
    </recommendedName>
</protein>
<accession>A0A8H4W3U1</accession>
<evidence type="ECO:0000256" key="6">
    <source>
        <dbReference type="SAM" id="SignalP"/>
    </source>
</evidence>
<evidence type="ECO:0000313" key="7">
    <source>
        <dbReference type="EMBL" id="KAF4632516.1"/>
    </source>
</evidence>
<evidence type="ECO:0000256" key="4">
    <source>
        <dbReference type="SAM" id="MobiDB-lite"/>
    </source>
</evidence>
<feature type="compositionally biased region" description="Low complexity" evidence="4">
    <location>
        <begin position="551"/>
        <end position="572"/>
    </location>
</feature>
<feature type="region of interest" description="Disordered" evidence="4">
    <location>
        <begin position="620"/>
        <end position="656"/>
    </location>
</feature>
<gene>
    <name evidence="7" type="ORF">G7Y89_g5603</name>
</gene>
<feature type="region of interest" description="Disordered" evidence="4">
    <location>
        <begin position="510"/>
        <end position="572"/>
    </location>
</feature>
<keyword evidence="5" id="KW-0812">Transmembrane</keyword>
<dbReference type="GO" id="GO:0016853">
    <property type="term" value="F:isomerase activity"/>
    <property type="evidence" value="ECO:0007669"/>
    <property type="project" value="UniProtKB-KW"/>
</dbReference>
<dbReference type="Pfam" id="PF00923">
    <property type="entry name" value="TAL_FSA"/>
    <property type="match status" value="1"/>
</dbReference>
<comment type="similarity">
    <text evidence="1">Belongs to the PrpF family.</text>
</comment>
<reference evidence="7 8" key="1">
    <citation type="submission" date="2020-03" db="EMBL/GenBank/DDBJ databases">
        <title>Draft Genome Sequence of Cudoniella acicularis.</title>
        <authorList>
            <person name="Buettner E."/>
            <person name="Kellner H."/>
        </authorList>
    </citation>
    <scope>NUCLEOTIDE SEQUENCE [LARGE SCALE GENOMIC DNA]</scope>
    <source>
        <strain evidence="7 8">DSM 108380</strain>
    </source>
</reference>
<evidence type="ECO:0008006" key="9">
    <source>
        <dbReference type="Google" id="ProtNLM"/>
    </source>
</evidence>
<feature type="transmembrane region" description="Helical" evidence="5">
    <location>
        <begin position="372"/>
        <end position="395"/>
    </location>
</feature>
<dbReference type="OrthoDB" id="10267539at2759"/>
<dbReference type="SUPFAM" id="SSF54506">
    <property type="entry name" value="Diaminopimelate epimerase-like"/>
    <property type="match status" value="2"/>
</dbReference>
<evidence type="ECO:0000256" key="2">
    <source>
        <dbReference type="ARBA" id="ARBA00023235"/>
    </source>
</evidence>
<comment type="caution">
    <text evidence="7">The sequence shown here is derived from an EMBL/GenBank/DDBJ whole genome shotgun (WGS) entry which is preliminary data.</text>
</comment>
<feature type="transmembrane region" description="Helical" evidence="5">
    <location>
        <begin position="706"/>
        <end position="724"/>
    </location>
</feature>
<dbReference type="Gene3D" id="3.20.20.70">
    <property type="entry name" value="Aldolase class I"/>
    <property type="match status" value="1"/>
</dbReference>
<dbReference type="InterPro" id="IPR001585">
    <property type="entry name" value="TAL/FSA"/>
</dbReference>
<feature type="region of interest" description="Disordered" evidence="4">
    <location>
        <begin position="459"/>
        <end position="496"/>
    </location>
</feature>
<keyword evidence="6" id="KW-0732">Signal</keyword>
<sequence length="1551" mass="163326">MSRFSFFLCILHFTSSVLAATGSVYVTDLPAFSSLAPCAASAISYVVQGLTQSICPSGVTELVSCACTQDSNSAAIASSITTQVKDDCSSTATADITSALSVFSGYCNQGTAVAAAATTTGPAASGVTQFITDLPAFAYLAPCAQSGLSYAIQNAAKNDCPTQASGLQSCACTKDQNSLAASENINSDVSEYCDGPTHTADISSAQAVFAGYCGLAGGSSVFPSPSYLAGKMTYYITDLQQYSSLASCAQEAVSYEVQGLTRELCASAPMALVSCACVQDSNSDYVNSGLKTNVLDYCGSTASADVSSGQAVFDYYCSAGKGLVTPVGVTASVTPTGAAGTAAGTGVGATATSGSGLTGSGGSSTGSIATKIPITTIVGAAAGLVVVLAISGCFLRTYRRNRMRKVVRQNIAAAQANMAGPAPPYPGPFNGGLPITEPAVSPMTPFLKPAAPMGVVDNRPVSPMEDKTHSFVSQTPVDPRAEMAAPPPPNRSELPPQNEVIMANRAELHSASNSRVGTPHIPQGGTPVPELPQNNGQYPQPGQAVPMHELPPQNGGYQQQQQWQGQGPNGYQQQYQQQYQQPIEMQARPAPTPEMPGMSATAGPVRISHIADFHRLFGARTSGSEMQAEPQSRLKPKERKSETREKLKGVGTAGEPYNDNDRSIDWLSSSNWLRGSSRAHIDVSTHSTEGMETKVTPFGAMSRRPVALAGVTAIAAVAVGEAIGTTSTNNSGTISILRSPLYKFSPPPTSNCVVANLYEGIARKSNREGRCQTGQCPKLPAASSCTPKDPHPGFLKASWVTHKRIAAHKYCNSNNNANANEYQQTNPTRMLTLPRITHAIRAGRVIPTPTLPSLLCTRYASSSSTSNSKPQNRLAASYYRGGTSRALIFHRADLPFDPEAWSPIFLGALGSPDPNGRQLDGLGGGISSLSKICVVGPSTHLDADVDYTFAAIGVKNSEVDYSSNCGNMTSAIGPFAVDRGLFVVGDEEGDVKVRIHNTNTGKIIHASFGVVGGEATASGEFAIDGVAGTGSKIQLAFMDPAGSKTGKLLPTGNAVDVFDGVEASCIDAGNPCVFVRAESLGIDGSILPDAVDADPALLGRLEKIRCAAAVAMGINKAGEPTPGSIPKIAMVSPPQSHQLLSGERIGETAMDLVVRALSVGQPHRAVPITVSLAIAAATNIKGSTVQKCVSSERVDEDGITLSHPTGKMMVGAGFDERGSENSRLIRGLHLESSIPHNLNFSTLPFSPIVLIGQAIAYFELQKPEHKEIIQKSIDFSKKLSDNYPGIPQKELAVEFAMVYLQLAIEKHISGFVHVQTNPYHSYDTDKMVSDSKRKAPLSSHHLVSSQKTGILLLFKELDPKFKTQRVCFKIPSTWEGLQACKILQAQGITTLATTLFTLEQAALAGEVGCHYIAPYVNELKVHFEPGFVDHNKAQCLCLQAQRYYEKYGFNTKVLPASLTSTDEIMTLVGVNHITIAPGLLKELAEKQTEGLKVTSLFDEPGSVGGLGVEVGEKMEFGSDAGKYKIAFTRSGGGNGEGERKLVQTKLEDMMN</sequence>
<dbReference type="PANTHER" id="PTHR43709:SF2">
    <property type="entry name" value="DUF453 DOMAIN PROTEIN (AFU_ORTHOLOGUE AFUA_6G00360)"/>
    <property type="match status" value="1"/>
</dbReference>
<organism evidence="7 8">
    <name type="scientific">Cudoniella acicularis</name>
    <dbReference type="NCBI Taxonomy" id="354080"/>
    <lineage>
        <taxon>Eukaryota</taxon>
        <taxon>Fungi</taxon>
        <taxon>Dikarya</taxon>
        <taxon>Ascomycota</taxon>
        <taxon>Pezizomycotina</taxon>
        <taxon>Leotiomycetes</taxon>
        <taxon>Helotiales</taxon>
        <taxon>Tricladiaceae</taxon>
        <taxon>Cudoniella</taxon>
    </lineage>
</organism>
<dbReference type="SUPFAM" id="SSF51569">
    <property type="entry name" value="Aldolase"/>
    <property type="match status" value="1"/>
</dbReference>
<dbReference type="Gene3D" id="3.10.310.10">
    <property type="entry name" value="Diaminopimelate Epimerase, Chain A, domain 1"/>
    <property type="match status" value="2"/>
</dbReference>
<proteinExistence type="inferred from homology"/>
<keyword evidence="5" id="KW-1133">Transmembrane helix</keyword>